<protein>
    <submittedName>
        <fullName evidence="1">Uncharacterized protein</fullName>
    </submittedName>
</protein>
<evidence type="ECO:0000313" key="1">
    <source>
        <dbReference type="EMBL" id="UXC62723.1"/>
    </source>
</evidence>
<name>A0A9Q9J7W1_9LACO</name>
<gene>
    <name evidence="1" type="ORF">N4562_06375</name>
</gene>
<dbReference type="EMBL" id="CP104396">
    <property type="protein sequence ID" value="UXC62723.1"/>
    <property type="molecule type" value="Genomic_DNA"/>
</dbReference>
<dbReference type="GeneID" id="75137462"/>
<proteinExistence type="predicted"/>
<dbReference type="Proteomes" id="UP001058429">
    <property type="component" value="Chromosome"/>
</dbReference>
<reference evidence="1" key="1">
    <citation type="submission" date="2022-09" db="EMBL/GenBank/DDBJ databases">
        <title>Complete genome of Ligilactobacillus agilis AM_LB6, isolated from chicken feces.</title>
        <authorList>
            <person name="den Bakker H.C."/>
            <person name="Mann A."/>
        </authorList>
    </citation>
    <scope>NUCLEOTIDE SEQUENCE</scope>
    <source>
        <strain evidence="1">AM_LB6</strain>
    </source>
</reference>
<organism evidence="1 2">
    <name type="scientific">Ligilactobacillus agilis</name>
    <dbReference type="NCBI Taxonomy" id="1601"/>
    <lineage>
        <taxon>Bacteria</taxon>
        <taxon>Bacillati</taxon>
        <taxon>Bacillota</taxon>
        <taxon>Bacilli</taxon>
        <taxon>Lactobacillales</taxon>
        <taxon>Lactobacillaceae</taxon>
        <taxon>Ligilactobacillus</taxon>
    </lineage>
</organism>
<sequence>MDKSKELPILLKVVEEKYLQSTLSGNIFFGSLDLYKSAENQQGDKIIGDANEGKLKNEINVGNIRLEIKEPHMELSIPMMKSPKGKMTQEIRMKEDNNTGVCSFIGLSSDDFEECGQQDGRTFFKLRQAVIDDIARLLRGKEEFTGNKCRIILFDKNKLMSRLEDIEVECGSVRYYDTTDVKEYWELVGISPYFLKSQVYQYQREYRIAKRLGENKKGEVVSLNVTNIGKPITLSELANYILVYNVGLLQVRKLVKWVTEKK</sequence>
<evidence type="ECO:0000313" key="2">
    <source>
        <dbReference type="Proteomes" id="UP001058429"/>
    </source>
</evidence>
<accession>A0A9Q9J7W1</accession>
<dbReference type="RefSeq" id="WP_260902959.1">
    <property type="nucleotide sequence ID" value="NZ_CP104396.1"/>
</dbReference>
<dbReference type="AlphaFoldDB" id="A0A9Q9J7W1"/>